<evidence type="ECO:0000313" key="3">
    <source>
        <dbReference type="Proteomes" id="UP001316184"/>
    </source>
</evidence>
<evidence type="ECO:0000256" key="1">
    <source>
        <dbReference type="SAM" id="Phobius"/>
    </source>
</evidence>
<evidence type="ECO:0008006" key="4">
    <source>
        <dbReference type="Google" id="ProtNLM"/>
    </source>
</evidence>
<accession>A0ABY5M1S3</accession>
<feature type="transmembrane region" description="Helical" evidence="1">
    <location>
        <begin position="20"/>
        <end position="40"/>
    </location>
</feature>
<dbReference type="EMBL" id="CP102173">
    <property type="protein sequence ID" value="UUP12158.1"/>
    <property type="molecule type" value="Genomic_DNA"/>
</dbReference>
<feature type="transmembrane region" description="Helical" evidence="1">
    <location>
        <begin position="71"/>
        <end position="88"/>
    </location>
</feature>
<keyword evidence="1" id="KW-0472">Membrane</keyword>
<feature type="transmembrane region" description="Helical" evidence="1">
    <location>
        <begin position="46"/>
        <end position="64"/>
    </location>
</feature>
<feature type="transmembrane region" description="Helical" evidence="1">
    <location>
        <begin position="100"/>
        <end position="121"/>
    </location>
</feature>
<sequence length="176" mass="18270">MSFPDRLEAARPDGRPLRVARSLAAALVCVTAAALGHRFAGGPMPTGAVAAVLAGSGGVAWLLSARRVTPGQLLGLLVLCQAGVHLAGGSGEMTMGPGMIAGHLAATGVSVAVLAYGERFVWEMGRRLVRRVLPSRGRLVRAPHLRPVRAVVALTSPHELWLACVRSRRGPPVGLV</sequence>
<protein>
    <recommendedName>
        <fullName evidence="4">MFS transporter</fullName>
    </recommendedName>
</protein>
<keyword evidence="3" id="KW-1185">Reference proteome</keyword>
<keyword evidence="1" id="KW-0812">Transmembrane</keyword>
<organism evidence="2 3">
    <name type="scientific">Aeromicrobium wangtongii</name>
    <dbReference type="NCBI Taxonomy" id="2969247"/>
    <lineage>
        <taxon>Bacteria</taxon>
        <taxon>Bacillati</taxon>
        <taxon>Actinomycetota</taxon>
        <taxon>Actinomycetes</taxon>
        <taxon>Propionibacteriales</taxon>
        <taxon>Nocardioidaceae</taxon>
        <taxon>Aeromicrobium</taxon>
    </lineage>
</organism>
<keyword evidence="1" id="KW-1133">Transmembrane helix</keyword>
<evidence type="ECO:0000313" key="2">
    <source>
        <dbReference type="EMBL" id="UUP12158.1"/>
    </source>
</evidence>
<proteinExistence type="predicted"/>
<gene>
    <name evidence="2" type="ORF">NQV15_09825</name>
</gene>
<dbReference type="RefSeq" id="WP_232399645.1">
    <property type="nucleotide sequence ID" value="NZ_CP102173.1"/>
</dbReference>
<reference evidence="2 3" key="1">
    <citation type="submission" date="2022-08" db="EMBL/GenBank/DDBJ databases">
        <title>novel species in genus Aeromicrobium.</title>
        <authorList>
            <person name="Ye L."/>
        </authorList>
    </citation>
    <scope>NUCLEOTIDE SEQUENCE [LARGE SCALE GENOMIC DNA]</scope>
    <source>
        <strain evidence="3">zg-Y1379</strain>
    </source>
</reference>
<dbReference type="Proteomes" id="UP001316184">
    <property type="component" value="Chromosome"/>
</dbReference>
<name>A0ABY5M1S3_9ACTN</name>